<organism evidence="1 2">
    <name type="scientific">Cytobacillus purgationiresistens</name>
    <dbReference type="NCBI Taxonomy" id="863449"/>
    <lineage>
        <taxon>Bacteria</taxon>
        <taxon>Bacillati</taxon>
        <taxon>Bacillota</taxon>
        <taxon>Bacilli</taxon>
        <taxon>Bacillales</taxon>
        <taxon>Bacillaceae</taxon>
        <taxon>Cytobacillus</taxon>
    </lineage>
</organism>
<dbReference type="PANTHER" id="PTHR41260:SF1">
    <property type="entry name" value="PROTEIN ECSC"/>
    <property type="match status" value="1"/>
</dbReference>
<evidence type="ECO:0000313" key="1">
    <source>
        <dbReference type="EMBL" id="MDQ0272095.1"/>
    </source>
</evidence>
<dbReference type="Proteomes" id="UP001238088">
    <property type="component" value="Unassembled WGS sequence"/>
</dbReference>
<dbReference type="Pfam" id="PF12787">
    <property type="entry name" value="EcsC"/>
    <property type="match status" value="1"/>
</dbReference>
<name>A0ABU0ALF5_9BACI</name>
<dbReference type="RefSeq" id="WP_307477411.1">
    <property type="nucleotide sequence ID" value="NZ_JAUSUB010000020.1"/>
</dbReference>
<protein>
    <recommendedName>
        <fullName evidence="3">EcsC family protein</fullName>
    </recommendedName>
</protein>
<comment type="caution">
    <text evidence="1">The sequence shown here is derived from an EMBL/GenBank/DDBJ whole genome shotgun (WGS) entry which is preliminary data.</text>
</comment>
<gene>
    <name evidence="1" type="ORF">J2S17_003987</name>
</gene>
<sequence length="280" mass="32335">MALKEREQAVLEEIREWEQKIFSYEPNDIERSYEKYLEHAFSLLSEEVQAQFFTALDSWLFHLHALIQGSHLQIDAKERILTAGRIFQPEIQTLEDMNVLQIDQLQYIAKQQIARHRMYSLVQGGAAGTGGAVMLGSDIPAMAVINLRSVQLIAMTYGVEVNTPFEMMSSLKVFHASTLPPRMQSRAWEDLLNDLERNEDLYFYEGKDDLTDVTWLEQPIKQLLKAITIFMLRKKSIQGVPFISMAIGAGANYQLTRKVTDFAHKYYQLRYLANKKGEEY</sequence>
<evidence type="ECO:0008006" key="3">
    <source>
        <dbReference type="Google" id="ProtNLM"/>
    </source>
</evidence>
<dbReference type="PANTHER" id="PTHR41260">
    <property type="entry name" value="PROTEIN ECSC"/>
    <property type="match status" value="1"/>
</dbReference>
<proteinExistence type="predicted"/>
<accession>A0ABU0ALF5</accession>
<evidence type="ECO:0000313" key="2">
    <source>
        <dbReference type="Proteomes" id="UP001238088"/>
    </source>
</evidence>
<dbReference type="EMBL" id="JAUSUB010000020">
    <property type="protein sequence ID" value="MDQ0272095.1"/>
    <property type="molecule type" value="Genomic_DNA"/>
</dbReference>
<dbReference type="InterPro" id="IPR024787">
    <property type="entry name" value="EcsC"/>
</dbReference>
<keyword evidence="2" id="KW-1185">Reference proteome</keyword>
<reference evidence="1 2" key="1">
    <citation type="submission" date="2023-07" db="EMBL/GenBank/DDBJ databases">
        <title>Genomic Encyclopedia of Type Strains, Phase IV (KMG-IV): sequencing the most valuable type-strain genomes for metagenomic binning, comparative biology and taxonomic classification.</title>
        <authorList>
            <person name="Goeker M."/>
        </authorList>
    </citation>
    <scope>NUCLEOTIDE SEQUENCE [LARGE SCALE GENOMIC DNA]</scope>
    <source>
        <strain evidence="1 2">DSM 23494</strain>
    </source>
</reference>